<keyword evidence="4 8" id="KW-0964">Secreted</keyword>
<dbReference type="InterPro" id="IPR000675">
    <property type="entry name" value="Cutinase/axe"/>
</dbReference>
<keyword evidence="6 8" id="KW-0378">Hydrolase</keyword>
<evidence type="ECO:0000256" key="1">
    <source>
        <dbReference type="ARBA" id="ARBA00004613"/>
    </source>
</evidence>
<keyword evidence="10" id="KW-1185">Reference proteome</keyword>
<dbReference type="Gene3D" id="3.40.50.1820">
    <property type="entry name" value="alpha/beta hydrolase"/>
    <property type="match status" value="1"/>
</dbReference>
<evidence type="ECO:0000256" key="3">
    <source>
        <dbReference type="ARBA" id="ARBA00022487"/>
    </source>
</evidence>
<dbReference type="InterPro" id="IPR029058">
    <property type="entry name" value="AB_hydrolase_fold"/>
</dbReference>
<evidence type="ECO:0000256" key="6">
    <source>
        <dbReference type="ARBA" id="ARBA00022801"/>
    </source>
</evidence>
<evidence type="ECO:0000256" key="8">
    <source>
        <dbReference type="RuleBase" id="RU361263"/>
    </source>
</evidence>
<dbReference type="GO" id="GO:0050525">
    <property type="term" value="F:cutinase activity"/>
    <property type="evidence" value="ECO:0007669"/>
    <property type="project" value="UniProtKB-EC"/>
</dbReference>
<evidence type="ECO:0000256" key="5">
    <source>
        <dbReference type="ARBA" id="ARBA00022729"/>
    </source>
</evidence>
<dbReference type="RefSeq" id="WP_209918989.1">
    <property type="nucleotide sequence ID" value="NZ_JAGIOP010000002.1"/>
</dbReference>
<dbReference type="InterPro" id="IPR043580">
    <property type="entry name" value="CUTINASE_1"/>
</dbReference>
<sequence>MVELPASRLLRRLFSVAAIIAAAVVVLPAASAVLPGSPAVANAAPCPPVEVVFARGRTEPAGLGTLGNAFVGALRSKVNKNIGAYAVRYPADTEVDIGANDMSQHIQSMMNNCPDTRLVVGGYSLGAAVADVVLAVPFTGFGFKSPLPPGADGHIAAVSLFGNGAAWVGPITNFSPVYADRTIELCHGADPICNPADPDTWKNNWPDHLAGAYIDGGMVNQAADFVAGRLN</sequence>
<dbReference type="PANTHER" id="PTHR33630">
    <property type="entry name" value="CUTINASE RV1984C-RELATED-RELATED"/>
    <property type="match status" value="1"/>
</dbReference>
<dbReference type="PANTHER" id="PTHR33630:SF9">
    <property type="entry name" value="CUTINASE 4"/>
    <property type="match status" value="1"/>
</dbReference>
<gene>
    <name evidence="9" type="ORF">JOF57_003833</name>
</gene>
<comment type="subcellular location">
    <subcellularLocation>
        <location evidence="1 8">Secreted</location>
    </subcellularLocation>
</comment>
<organism evidence="9 10">
    <name type="scientific">Mycolicibacterium lutetiense</name>
    <dbReference type="NCBI Taxonomy" id="1641992"/>
    <lineage>
        <taxon>Bacteria</taxon>
        <taxon>Bacillati</taxon>
        <taxon>Actinomycetota</taxon>
        <taxon>Actinomycetes</taxon>
        <taxon>Mycobacteriales</taxon>
        <taxon>Mycobacteriaceae</taxon>
        <taxon>Mycolicibacterium</taxon>
    </lineage>
</organism>
<dbReference type="SUPFAM" id="SSF53474">
    <property type="entry name" value="alpha/beta-Hydrolases"/>
    <property type="match status" value="1"/>
</dbReference>
<dbReference type="Proteomes" id="UP000694460">
    <property type="component" value="Unassembled WGS sequence"/>
</dbReference>
<evidence type="ECO:0000256" key="4">
    <source>
        <dbReference type="ARBA" id="ARBA00022525"/>
    </source>
</evidence>
<evidence type="ECO:0000256" key="7">
    <source>
        <dbReference type="ARBA" id="ARBA00023157"/>
    </source>
</evidence>
<comment type="similarity">
    <text evidence="2 8">Belongs to the cutinase family.</text>
</comment>
<protein>
    <recommendedName>
        <fullName evidence="8">Cutinase</fullName>
        <ecNumber evidence="8">3.1.1.-</ecNumber>
    </recommendedName>
</protein>
<dbReference type="PROSITE" id="PS00155">
    <property type="entry name" value="CUTINASE_1"/>
    <property type="match status" value="1"/>
</dbReference>
<accession>A0ABS4ZWM3</accession>
<dbReference type="Pfam" id="PF01083">
    <property type="entry name" value="Cutinase"/>
    <property type="match status" value="1"/>
</dbReference>
<dbReference type="EC" id="3.1.1.-" evidence="8"/>
<reference evidence="9 10" key="1">
    <citation type="submission" date="2021-03" db="EMBL/GenBank/DDBJ databases">
        <title>Sequencing the genomes of 1000 actinobacteria strains.</title>
        <authorList>
            <person name="Klenk H.-P."/>
        </authorList>
    </citation>
    <scope>NUCLEOTIDE SEQUENCE [LARGE SCALE GENOMIC DNA]</scope>
    <source>
        <strain evidence="9 10">DSM 46713</strain>
    </source>
</reference>
<name>A0ABS4ZWM3_9MYCO</name>
<dbReference type="SMART" id="SM01110">
    <property type="entry name" value="Cutinase"/>
    <property type="match status" value="1"/>
</dbReference>
<comment type="function">
    <text evidence="8">Catalyzes the hydrolysis of complex carboxylic polyesters found in the cell wall of plants. Degrades cutin, a macromolecule that forms the structure of the plant cuticle.</text>
</comment>
<keyword evidence="3 8" id="KW-0719">Serine esterase</keyword>
<dbReference type="EMBL" id="JAGIOP010000002">
    <property type="protein sequence ID" value="MBP2453920.1"/>
    <property type="molecule type" value="Genomic_DNA"/>
</dbReference>
<evidence type="ECO:0000313" key="10">
    <source>
        <dbReference type="Proteomes" id="UP000694460"/>
    </source>
</evidence>
<proteinExistence type="inferred from homology"/>
<keyword evidence="5" id="KW-0732">Signal</keyword>
<evidence type="ECO:0000256" key="2">
    <source>
        <dbReference type="ARBA" id="ARBA00007534"/>
    </source>
</evidence>
<comment type="caution">
    <text evidence="9">The sequence shown here is derived from an EMBL/GenBank/DDBJ whole genome shotgun (WGS) entry which is preliminary data.</text>
</comment>
<keyword evidence="7" id="KW-1015">Disulfide bond</keyword>
<evidence type="ECO:0000313" key="9">
    <source>
        <dbReference type="EMBL" id="MBP2453920.1"/>
    </source>
</evidence>